<feature type="region of interest" description="Disordered" evidence="1">
    <location>
        <begin position="58"/>
        <end position="98"/>
    </location>
</feature>
<accession>A0A4C1VRA5</accession>
<dbReference type="EMBL" id="BGZK01000389">
    <property type="protein sequence ID" value="GBP40897.1"/>
    <property type="molecule type" value="Genomic_DNA"/>
</dbReference>
<name>A0A4C1VRA5_EUMVA</name>
<evidence type="ECO:0000313" key="2">
    <source>
        <dbReference type="EMBL" id="GBP40897.1"/>
    </source>
</evidence>
<evidence type="ECO:0000256" key="1">
    <source>
        <dbReference type="SAM" id="MobiDB-lite"/>
    </source>
</evidence>
<protein>
    <submittedName>
        <fullName evidence="2">Uncharacterized protein</fullName>
    </submittedName>
</protein>
<evidence type="ECO:0000313" key="3">
    <source>
        <dbReference type="Proteomes" id="UP000299102"/>
    </source>
</evidence>
<comment type="caution">
    <text evidence="2">The sequence shown here is derived from an EMBL/GenBank/DDBJ whole genome shotgun (WGS) entry which is preliminary data.</text>
</comment>
<reference evidence="2 3" key="1">
    <citation type="journal article" date="2019" name="Commun. Biol.">
        <title>The bagworm genome reveals a unique fibroin gene that provides high tensile strength.</title>
        <authorList>
            <person name="Kono N."/>
            <person name="Nakamura H."/>
            <person name="Ohtoshi R."/>
            <person name="Tomita M."/>
            <person name="Numata K."/>
            <person name="Arakawa K."/>
        </authorList>
    </citation>
    <scope>NUCLEOTIDE SEQUENCE [LARGE SCALE GENOMIC DNA]</scope>
</reference>
<dbReference type="AlphaFoldDB" id="A0A4C1VRA5"/>
<keyword evidence="3" id="KW-1185">Reference proteome</keyword>
<feature type="compositionally biased region" description="Low complexity" evidence="1">
    <location>
        <begin position="86"/>
        <end position="98"/>
    </location>
</feature>
<proteinExistence type="predicted"/>
<dbReference type="Proteomes" id="UP000299102">
    <property type="component" value="Unassembled WGS sequence"/>
</dbReference>
<organism evidence="2 3">
    <name type="scientific">Eumeta variegata</name>
    <name type="common">Bagworm moth</name>
    <name type="synonym">Eumeta japonica</name>
    <dbReference type="NCBI Taxonomy" id="151549"/>
    <lineage>
        <taxon>Eukaryota</taxon>
        <taxon>Metazoa</taxon>
        <taxon>Ecdysozoa</taxon>
        <taxon>Arthropoda</taxon>
        <taxon>Hexapoda</taxon>
        <taxon>Insecta</taxon>
        <taxon>Pterygota</taxon>
        <taxon>Neoptera</taxon>
        <taxon>Endopterygota</taxon>
        <taxon>Lepidoptera</taxon>
        <taxon>Glossata</taxon>
        <taxon>Ditrysia</taxon>
        <taxon>Tineoidea</taxon>
        <taxon>Psychidae</taxon>
        <taxon>Oiketicinae</taxon>
        <taxon>Eumeta</taxon>
    </lineage>
</organism>
<sequence length="98" mass="10580">MRYTIVALIEKDVGKQYRRRGRPPMGLEKWVQPNTNGLGRVRGAAGGAVEAALRRAAGPLPLSTPGPYPIQSVSSSIRPHHSILLSPSRPFHSSPSSE</sequence>
<gene>
    <name evidence="2" type="ORF">EVAR_88958_1</name>
</gene>